<evidence type="ECO:0000313" key="1">
    <source>
        <dbReference type="EMBL" id="MBX39895.1"/>
    </source>
</evidence>
<dbReference type="EMBL" id="GGEC01059411">
    <property type="protein sequence ID" value="MBX39895.1"/>
    <property type="molecule type" value="Transcribed_RNA"/>
</dbReference>
<reference evidence="1" key="1">
    <citation type="submission" date="2018-02" db="EMBL/GenBank/DDBJ databases">
        <title>Rhizophora mucronata_Transcriptome.</title>
        <authorList>
            <person name="Meera S.P."/>
            <person name="Sreeshan A."/>
            <person name="Augustine A."/>
        </authorList>
    </citation>
    <scope>NUCLEOTIDE SEQUENCE</scope>
    <source>
        <tissue evidence="1">Leaf</tissue>
    </source>
</reference>
<sequence>MNYFMGCKQQSTNNSFGLPVKVLRLQTYKLSFHIEILKSSL</sequence>
<protein>
    <submittedName>
        <fullName evidence="1">Uncharacterized protein</fullName>
    </submittedName>
</protein>
<organism evidence="1">
    <name type="scientific">Rhizophora mucronata</name>
    <name type="common">Asiatic mangrove</name>
    <dbReference type="NCBI Taxonomy" id="61149"/>
    <lineage>
        <taxon>Eukaryota</taxon>
        <taxon>Viridiplantae</taxon>
        <taxon>Streptophyta</taxon>
        <taxon>Embryophyta</taxon>
        <taxon>Tracheophyta</taxon>
        <taxon>Spermatophyta</taxon>
        <taxon>Magnoliopsida</taxon>
        <taxon>eudicotyledons</taxon>
        <taxon>Gunneridae</taxon>
        <taxon>Pentapetalae</taxon>
        <taxon>rosids</taxon>
        <taxon>fabids</taxon>
        <taxon>Malpighiales</taxon>
        <taxon>Rhizophoraceae</taxon>
        <taxon>Rhizophora</taxon>
    </lineage>
</organism>
<proteinExistence type="predicted"/>
<accession>A0A2P2NBQ2</accession>
<name>A0A2P2NBQ2_RHIMU</name>
<dbReference type="AlphaFoldDB" id="A0A2P2NBQ2"/>